<keyword evidence="2" id="KW-1185">Reference proteome</keyword>
<protein>
    <submittedName>
        <fullName evidence="1">Uncharacterized protein</fullName>
    </submittedName>
</protein>
<dbReference type="AlphaFoldDB" id="A0A858RGP0"/>
<dbReference type="EMBL" id="CP051774">
    <property type="protein sequence ID" value="QJE95751.1"/>
    <property type="molecule type" value="Genomic_DNA"/>
</dbReference>
<gene>
    <name evidence="1" type="ORF">HHL09_08120</name>
</gene>
<reference evidence="1 2" key="1">
    <citation type="submission" date="2020-04" db="EMBL/GenBank/DDBJ databases">
        <title>Luteolibacter sp. G-1-1-1 isolated from soil.</title>
        <authorList>
            <person name="Dahal R.H."/>
        </authorList>
    </citation>
    <scope>NUCLEOTIDE SEQUENCE [LARGE SCALE GENOMIC DNA]</scope>
    <source>
        <strain evidence="1 2">G-1-1-1</strain>
    </source>
</reference>
<evidence type="ECO:0000313" key="1">
    <source>
        <dbReference type="EMBL" id="QJE95751.1"/>
    </source>
</evidence>
<dbReference type="RefSeq" id="WP_169454064.1">
    <property type="nucleotide sequence ID" value="NZ_CP051774.1"/>
</dbReference>
<dbReference type="KEGG" id="luo:HHL09_08120"/>
<accession>A0A858RGP0</accession>
<dbReference type="Proteomes" id="UP000501812">
    <property type="component" value="Chromosome"/>
</dbReference>
<evidence type="ECO:0000313" key="2">
    <source>
        <dbReference type="Proteomes" id="UP000501812"/>
    </source>
</evidence>
<proteinExistence type="predicted"/>
<organism evidence="1 2">
    <name type="scientific">Luteolibacter luteus</name>
    <dbReference type="NCBI Taxonomy" id="2728835"/>
    <lineage>
        <taxon>Bacteria</taxon>
        <taxon>Pseudomonadati</taxon>
        <taxon>Verrucomicrobiota</taxon>
        <taxon>Verrucomicrobiia</taxon>
        <taxon>Verrucomicrobiales</taxon>
        <taxon>Verrucomicrobiaceae</taxon>
        <taxon>Luteolibacter</taxon>
    </lineage>
</organism>
<name>A0A858RGP0_9BACT</name>
<sequence length="105" mass="11988">MEKDIKTEYGSFISESPAVDFDVNDVPVNLRHLIPYARFWGISDDLERERLAEKAPEHIKSSLKELIRDNDDSLDDWLAGEEASYPDPSDAYVAFSAMRMAADFM</sequence>